<evidence type="ECO:0000313" key="2">
    <source>
        <dbReference type="Proteomes" id="UP001164439"/>
    </source>
</evidence>
<gene>
    <name evidence="1" type="ORF">STRCI_004047</name>
</gene>
<evidence type="ECO:0000313" key="1">
    <source>
        <dbReference type="EMBL" id="WAZ22756.1"/>
    </source>
</evidence>
<protein>
    <submittedName>
        <fullName evidence="1">Uncharacterized protein</fullName>
    </submittedName>
</protein>
<name>A0ABY7KDW5_9ACTN</name>
<accession>A0ABY7KDW5</accession>
<dbReference type="Proteomes" id="UP001164439">
    <property type="component" value="Chromosome"/>
</dbReference>
<organism evidence="1 2">
    <name type="scientific">Streptomyces cinnabarinus</name>
    <dbReference type="NCBI Taxonomy" id="67287"/>
    <lineage>
        <taxon>Bacteria</taxon>
        <taxon>Bacillati</taxon>
        <taxon>Actinomycetota</taxon>
        <taxon>Actinomycetes</taxon>
        <taxon>Kitasatosporales</taxon>
        <taxon>Streptomycetaceae</taxon>
        <taxon>Streptomyces</taxon>
    </lineage>
</organism>
<reference evidence="1" key="1">
    <citation type="submission" date="2022-12" db="EMBL/GenBank/DDBJ databases">
        <authorList>
            <person name="Ruckert C."/>
            <person name="Busche T."/>
            <person name="Kalinowski J."/>
            <person name="Wittmann C."/>
        </authorList>
    </citation>
    <scope>NUCLEOTIDE SEQUENCE</scope>
    <source>
        <strain evidence="1">DSM 40467</strain>
    </source>
</reference>
<proteinExistence type="predicted"/>
<sequence>MAVRVERAPGNGRREDPEELRARYPNFGHAWTAEDEAKLLTWYREGERDLDVLGTEFGRQPGAIRSRLGKLGLEQL</sequence>
<dbReference type="RefSeq" id="WP_269660355.1">
    <property type="nucleotide sequence ID" value="NZ_CP114413.1"/>
</dbReference>
<keyword evidence="2" id="KW-1185">Reference proteome</keyword>
<dbReference type="EMBL" id="CP114413">
    <property type="protein sequence ID" value="WAZ22756.1"/>
    <property type="molecule type" value="Genomic_DNA"/>
</dbReference>